<dbReference type="STRING" id="1263082.A0A068RUJ6"/>
<comment type="caution">
    <text evidence="2">The sequence shown here is derived from an EMBL/GenBank/DDBJ whole genome shotgun (WGS) entry which is preliminary data.</text>
</comment>
<feature type="compositionally biased region" description="Low complexity" evidence="1">
    <location>
        <begin position="158"/>
        <end position="168"/>
    </location>
</feature>
<dbReference type="EMBL" id="CBTN010000020">
    <property type="protein sequence ID" value="CDH53848.1"/>
    <property type="molecule type" value="Genomic_DNA"/>
</dbReference>
<evidence type="ECO:0008006" key="4">
    <source>
        <dbReference type="Google" id="ProtNLM"/>
    </source>
</evidence>
<protein>
    <recommendedName>
        <fullName evidence="4">VPS4-associated protein 1</fullName>
    </recommendedName>
</protein>
<accession>A0A068RUJ6</accession>
<dbReference type="PANTHER" id="PTHR28218:SF1">
    <property type="entry name" value="VPS4-ASSOCIATED PROTEIN 1"/>
    <property type="match status" value="1"/>
</dbReference>
<evidence type="ECO:0000256" key="1">
    <source>
        <dbReference type="SAM" id="MobiDB-lite"/>
    </source>
</evidence>
<proteinExistence type="predicted"/>
<dbReference type="GO" id="GO:0007034">
    <property type="term" value="P:vacuolar transport"/>
    <property type="evidence" value="ECO:0007669"/>
    <property type="project" value="TreeGrafter"/>
</dbReference>
<feature type="region of interest" description="Disordered" evidence="1">
    <location>
        <begin position="119"/>
        <end position="219"/>
    </location>
</feature>
<organism evidence="2 3">
    <name type="scientific">Lichtheimia corymbifera JMRC:FSU:9682</name>
    <dbReference type="NCBI Taxonomy" id="1263082"/>
    <lineage>
        <taxon>Eukaryota</taxon>
        <taxon>Fungi</taxon>
        <taxon>Fungi incertae sedis</taxon>
        <taxon>Mucoromycota</taxon>
        <taxon>Mucoromycotina</taxon>
        <taxon>Mucoromycetes</taxon>
        <taxon>Mucorales</taxon>
        <taxon>Lichtheimiaceae</taxon>
        <taxon>Lichtheimia</taxon>
    </lineage>
</organism>
<dbReference type="Pfam" id="PF08432">
    <property type="entry name" value="Vfa1"/>
    <property type="match status" value="1"/>
</dbReference>
<dbReference type="AlphaFoldDB" id="A0A068RUJ6"/>
<dbReference type="InterPro" id="IPR013640">
    <property type="entry name" value="Vfa1"/>
</dbReference>
<keyword evidence="3" id="KW-1185">Reference proteome</keyword>
<feature type="region of interest" description="Disordered" evidence="1">
    <location>
        <begin position="75"/>
        <end position="107"/>
    </location>
</feature>
<feature type="compositionally biased region" description="Basic and acidic residues" evidence="1">
    <location>
        <begin position="188"/>
        <end position="203"/>
    </location>
</feature>
<evidence type="ECO:0000313" key="3">
    <source>
        <dbReference type="Proteomes" id="UP000027586"/>
    </source>
</evidence>
<name>A0A068RUJ6_9FUNG</name>
<dbReference type="GO" id="GO:0005768">
    <property type="term" value="C:endosome"/>
    <property type="evidence" value="ECO:0007669"/>
    <property type="project" value="TreeGrafter"/>
</dbReference>
<gene>
    <name evidence="2" type="ORF">LCOR_05157.1</name>
</gene>
<reference evidence="2" key="1">
    <citation type="submission" date="2013-08" db="EMBL/GenBank/DDBJ databases">
        <title>Gene expansion shapes genome architecture in the human pathogen Lichtheimia corymbifera: an evolutionary genomics analysis in the ancient terrestrial Mucorales (Mucoromycotina).</title>
        <authorList>
            <person name="Schwartze V.U."/>
            <person name="Winter S."/>
            <person name="Shelest E."/>
            <person name="Marcet-Houben M."/>
            <person name="Horn F."/>
            <person name="Wehner S."/>
            <person name="Hoffmann K."/>
            <person name="Riege K."/>
            <person name="Sammeth M."/>
            <person name="Nowrousian M."/>
            <person name="Valiante V."/>
            <person name="Linde J."/>
            <person name="Jacobsen I.D."/>
            <person name="Marz M."/>
            <person name="Brakhage A.A."/>
            <person name="Gabaldon T."/>
            <person name="Bocker S."/>
            <person name="Voigt K."/>
        </authorList>
    </citation>
    <scope>NUCLEOTIDE SEQUENCE [LARGE SCALE GENOMIC DNA]</scope>
    <source>
        <strain evidence="2">FSU 9682</strain>
    </source>
</reference>
<evidence type="ECO:0000313" key="2">
    <source>
        <dbReference type="EMBL" id="CDH53848.1"/>
    </source>
</evidence>
<dbReference type="OrthoDB" id="2158714at2759"/>
<feature type="compositionally biased region" description="Basic and acidic residues" evidence="1">
    <location>
        <begin position="124"/>
        <end position="143"/>
    </location>
</feature>
<sequence length="219" mass="25336">MAGLWHYKHCWNTFSQTQHHLHGMNLYVAKLAAQERPCFVCSKFTQVVLTTADNSNADWFYICRSHLGDTHFCTKTGGSSSPSPKSPTRKKFNKDDQPPVESDSVSDLVASIGSAWNAWRKKDKKDEDKEKDKKDEDKEKDKKDDDDDEKQQDEKDNTSTPTTPTLTTPSPPPQPIRFILQRDYYYLRQREMTRRAEKKRAGEALKSLQFPQVPKERPK</sequence>
<dbReference type="Proteomes" id="UP000027586">
    <property type="component" value="Unassembled WGS sequence"/>
</dbReference>
<dbReference type="VEuPathDB" id="FungiDB:LCOR_05157.1"/>
<dbReference type="PANTHER" id="PTHR28218">
    <property type="entry name" value="VPS4-ASSOCIATED PROTEIN 1"/>
    <property type="match status" value="1"/>
</dbReference>